<keyword evidence="4" id="KW-1185">Reference proteome</keyword>
<dbReference type="STRING" id="1742359.GCA_001439625_01354"/>
<dbReference type="PANTHER" id="PTHR38015:SF1">
    <property type="entry name" value="OPINE DEHYDROGENASE DOMAIN-CONTAINING PROTEIN"/>
    <property type="match status" value="1"/>
</dbReference>
<evidence type="ECO:0000259" key="2">
    <source>
        <dbReference type="Pfam" id="PF02558"/>
    </source>
</evidence>
<dbReference type="Proteomes" id="UP000321555">
    <property type="component" value="Chromosome"/>
</dbReference>
<dbReference type="InterPro" id="IPR051729">
    <property type="entry name" value="Opine/Lysopine_DH"/>
</dbReference>
<dbReference type="AlphaFoldDB" id="A0A5B8ZCM0"/>
<evidence type="ECO:0000313" key="3">
    <source>
        <dbReference type="EMBL" id="QED49499.1"/>
    </source>
</evidence>
<evidence type="ECO:0000313" key="4">
    <source>
        <dbReference type="Proteomes" id="UP000321555"/>
    </source>
</evidence>
<sequence>MTYAVMGGGNTGQAIAGYLKLNGESVKLYTRDPQKAERISTQGLEVKGIYSGYVDLEASTTIDQVIAEAQFIIVSTTAIGHETIVNQIKPFLQPNQTIIFFPGYWGALECERILGTDLITEKNITVAETSAMPFVSLADQAGSVAITKIKYNVLISTLRKENQIAPSFMERFPQLIPGESVFETSLNNSNVVIHPPITLFNAARIDASERFHFYPDGASPYSCNYVEKMDKERLEIASRLHVDLQSILSILNEFYDSDYPTLYEALPGLFPTGLGPTTLDYRYLTEDIPFGLVPISELGKILGLATPYTDSIISTASLLMNSDYRQIGIRFQGLTEENLRRMSVV</sequence>
<dbReference type="RefSeq" id="WP_057776389.1">
    <property type="nucleotide sequence ID" value="NZ_CP042593.1"/>
</dbReference>
<dbReference type="Pfam" id="PF02558">
    <property type="entry name" value="ApbA"/>
    <property type="match status" value="1"/>
</dbReference>
<gene>
    <name evidence="3" type="ORF">FSZ17_20775</name>
</gene>
<evidence type="ECO:0008006" key="5">
    <source>
        <dbReference type="Google" id="ProtNLM"/>
    </source>
</evidence>
<dbReference type="KEGG" id="bda:FSZ17_20775"/>
<dbReference type="SUPFAM" id="SSF51735">
    <property type="entry name" value="NAD(P)-binding Rossmann-fold domains"/>
    <property type="match status" value="1"/>
</dbReference>
<name>A0A5B8ZCM0_CYTDA</name>
<evidence type="ECO:0000259" key="1">
    <source>
        <dbReference type="Pfam" id="PF02317"/>
    </source>
</evidence>
<dbReference type="InterPro" id="IPR008927">
    <property type="entry name" value="6-PGluconate_DH-like_C_sf"/>
</dbReference>
<dbReference type="OrthoDB" id="1073746at2"/>
<organism evidence="3 4">
    <name type="scientific">Cytobacillus dafuensis</name>
    <name type="common">Bacillus dafuensis</name>
    <dbReference type="NCBI Taxonomy" id="1742359"/>
    <lineage>
        <taxon>Bacteria</taxon>
        <taxon>Bacillati</taxon>
        <taxon>Bacillota</taxon>
        <taxon>Bacilli</taxon>
        <taxon>Bacillales</taxon>
        <taxon>Bacillaceae</taxon>
        <taxon>Cytobacillus</taxon>
    </lineage>
</organism>
<dbReference type="Gene3D" id="3.40.50.720">
    <property type="entry name" value="NAD(P)-binding Rossmann-like Domain"/>
    <property type="match status" value="1"/>
</dbReference>
<accession>A0A5B8ZCM0</accession>
<protein>
    <recommendedName>
        <fullName evidence="5">Opine dehydrogenase</fullName>
    </recommendedName>
</protein>
<feature type="domain" description="Ketopantoate reductase N-terminal" evidence="2">
    <location>
        <begin position="3"/>
        <end position="101"/>
    </location>
</feature>
<proteinExistence type="predicted"/>
<dbReference type="InterPro" id="IPR036291">
    <property type="entry name" value="NAD(P)-bd_dom_sf"/>
</dbReference>
<dbReference type="EMBL" id="CP042593">
    <property type="protein sequence ID" value="QED49499.1"/>
    <property type="molecule type" value="Genomic_DNA"/>
</dbReference>
<dbReference type="SUPFAM" id="SSF48179">
    <property type="entry name" value="6-phosphogluconate dehydrogenase C-terminal domain-like"/>
    <property type="match status" value="1"/>
</dbReference>
<dbReference type="InterPro" id="IPR013328">
    <property type="entry name" value="6PGD_dom2"/>
</dbReference>
<dbReference type="Pfam" id="PF02317">
    <property type="entry name" value="Octopine_DH"/>
    <property type="match status" value="1"/>
</dbReference>
<feature type="domain" description="Opine dehydrogenase" evidence="1">
    <location>
        <begin position="178"/>
        <end position="319"/>
    </location>
</feature>
<dbReference type="InterPro" id="IPR013332">
    <property type="entry name" value="KPR_N"/>
</dbReference>
<dbReference type="InterPro" id="IPR003421">
    <property type="entry name" value="Opine_DH"/>
</dbReference>
<dbReference type="PANTHER" id="PTHR38015">
    <property type="entry name" value="BLR6086 PROTEIN"/>
    <property type="match status" value="1"/>
</dbReference>
<reference evidence="4" key="1">
    <citation type="submission" date="2019-08" db="EMBL/GenBank/DDBJ databases">
        <authorList>
            <person name="Zheng X."/>
        </authorList>
    </citation>
    <scope>NUCLEOTIDE SEQUENCE [LARGE SCALE GENOMIC DNA]</scope>
    <source>
        <strain evidence="4">FJAT-25496</strain>
    </source>
</reference>
<dbReference type="Gene3D" id="1.10.1040.10">
    <property type="entry name" value="N-(1-d-carboxylethyl)-l-norvaline Dehydrogenase, domain 2"/>
    <property type="match status" value="1"/>
</dbReference>
<dbReference type="GO" id="GO:0016491">
    <property type="term" value="F:oxidoreductase activity"/>
    <property type="evidence" value="ECO:0007669"/>
    <property type="project" value="InterPro"/>
</dbReference>